<organism evidence="3">
    <name type="scientific">uncultured Caudovirales phage</name>
    <dbReference type="NCBI Taxonomy" id="2100421"/>
    <lineage>
        <taxon>Viruses</taxon>
        <taxon>Duplodnaviria</taxon>
        <taxon>Heunggongvirae</taxon>
        <taxon>Uroviricota</taxon>
        <taxon>Caudoviricetes</taxon>
        <taxon>Peduoviridae</taxon>
        <taxon>Maltschvirus</taxon>
        <taxon>Maltschvirus maltsch</taxon>
    </lineage>
</organism>
<evidence type="ECO:0000313" key="4">
    <source>
        <dbReference type="EMBL" id="CAB4215585.1"/>
    </source>
</evidence>
<dbReference type="EMBL" id="LR796895">
    <property type="protein sequence ID" value="CAB4172753.1"/>
    <property type="molecule type" value="Genomic_DNA"/>
</dbReference>
<protein>
    <submittedName>
        <fullName evidence="3">Uncharacterized protein</fullName>
    </submittedName>
</protein>
<name>A0A6J5S637_9CAUD</name>
<evidence type="ECO:0000313" key="3">
    <source>
        <dbReference type="EMBL" id="CAB4203959.1"/>
    </source>
</evidence>
<dbReference type="EMBL" id="LR797340">
    <property type="protein sequence ID" value="CAB4203959.1"/>
    <property type="molecule type" value="Genomic_DNA"/>
</dbReference>
<reference evidence="3" key="1">
    <citation type="submission" date="2020-05" db="EMBL/GenBank/DDBJ databases">
        <authorList>
            <person name="Chiriac C."/>
            <person name="Salcher M."/>
            <person name="Ghai R."/>
            <person name="Kavagutti S V."/>
        </authorList>
    </citation>
    <scope>NUCLEOTIDE SEQUENCE</scope>
</reference>
<dbReference type="EMBL" id="LR797427">
    <property type="protein sequence ID" value="CAB4215585.1"/>
    <property type="molecule type" value="Genomic_DNA"/>
</dbReference>
<dbReference type="EMBL" id="LR796589">
    <property type="protein sequence ID" value="CAB4152436.1"/>
    <property type="molecule type" value="Genomic_DNA"/>
</dbReference>
<proteinExistence type="predicted"/>
<evidence type="ECO:0000313" key="2">
    <source>
        <dbReference type="EMBL" id="CAB4172753.1"/>
    </source>
</evidence>
<sequence>MSTLYGNNISQTYQGLIKLANSTTGVTATTQSLQDGLGNNIPIQVSTNVVNISGSLLVNGLPIEFTNTGSFATTGSNTFIGNQTITGSVLISGSAPFDLVVTGSARLVSQDALSQLTMSPSSFNVNSTKTISGGAEGFIFGSTGSNAQFYLGVYDEPNFTTDVELNIKVDSNGISFNDWDNVTAGAYIPFMNIAPNLGDNPTPQMLRGLDITGSLGVTNIQGTGSLFLQPNQSDARFVEIYNTSPTDTHITASGGQIFLGDDVTYVKVDNYGSVKHIDIVADNGVNISGSVQVTGSLDITDNITANSASFNYLHTIYETASIIYSSGSNQLGDELTDTQTLSGSVQVQGELLVNGVPVVTGSVNRDGLITTGSLYGVTEQSITGSLYVSGSGGISIGTGNGNDDTFNGVNLSSNDVASFLIVKSKEYAQFIFGVNDSPAYNYDNQFNIVQSTGSTQFTEYNQNTDYNYRPWLQVQASTSGTSGIKPIQLLRNTEITGSLTEVGNVYMLSPAFNSGSIKLNITGSANFVSQSNLIFGSVAGATSAVNTGSIILSGSNNILLVGVRTNTTPQGTFGYISGNSNIMNIVPTIATGSLGVNTVSNILYGAVILDAPITSSFGSGVTTSTFNGNITTQQNTTTFRHKSGSFSHIGNLTMGNFTSFATSSWFDDNLSVIQYNANILQGSNTAILNVSSSVLLTRNIINSNSTTINNQFTNPNNYLTQGSGSLSLTNNIFGGTTHTILSSGSNLTSRAVVNNLVVGSTHLLNQISSGSNNTIISNTAVLGASLIVSGSNTSQASGGSTFVGRFNATGSLQEGTNEAVFVVGTGTAAGSRRNALHIDSNNNTRITGSVTISGSLTVNGVTVSSDRNGLITTGSAGGGTIQSITGSLSISQQTILTGSVTIGGGNSNLNIQSGSINLNNNGQSQISNQGSGRNVMYVDNLYSNFFFGNVPKGQNNRFSGDTNNFILSPTYSDFQTGSNNLIFAVNNSFFNSGSRNIFIGDGQPFGNSVDDSLYIGMNGGNNQSIITKRGGGSSNPIQLGFPTQVTGSLTVVGNTTISGSLIVTDKINNLKIWTGSYNGESIGIGNYTLNLQTGSSLFNIAIGNSALANNVTGSNNVAIGYNSLGNSVAGFNVALGGSALSANTTGQWNIGIGQSSFQANTTGDYNTAIGWNSAVNNITGSTNTAIGAQALQNNISGSGNVAIGRAAGYYSTSSNEFFVANQLYGGGVDGERSGSLFYGKFDSTTANQTLQINAQTNIVGSLLVNGLPITGSAGGDRNGLINTGSIAETQSITGSLIISGSQTITGSLLLNNNNSTIISNTQTIPSGSGNVIIGSGSILPNNLTNNIVIGAGGNSVFTYNGSVDRITLQKATTLVNGLNVTGSVNISGSAIGPIPALQLTGVQFFNATYADNTCAGSFNGGLLEISRNGAQAGLTINGNNDHYIKMNEGVSSTTTLIRNFKSTSAVTGLRGGTWFGNNDLLNGLFVSSSISTGVGNYMGFGADRNGYTLGNYVFSNTDGSSTKVFISGSLSAIGDVKFASGSNKTMGTVTLDGGNPGTITVSNSLVTTGSMIFLTKQTLTNAHSVGISSKGSGTFTITSTGNGDNDVVAYQIINPI</sequence>
<evidence type="ECO:0000313" key="1">
    <source>
        <dbReference type="EMBL" id="CAB4152436.1"/>
    </source>
</evidence>
<accession>A0A6J5S637</accession>
<gene>
    <name evidence="3" type="ORF">UFOVP1386_9</name>
    <name evidence="4" type="ORF">UFOVP1479_38</name>
    <name evidence="1" type="ORF">UFOVP619_18</name>
    <name evidence="2" type="ORF">UFOVP947_2</name>
</gene>